<dbReference type="GO" id="GO:0005737">
    <property type="term" value="C:cytoplasm"/>
    <property type="evidence" value="ECO:0007669"/>
    <property type="project" value="TreeGrafter"/>
</dbReference>
<dbReference type="SUPFAM" id="SSF50022">
    <property type="entry name" value="ISP domain"/>
    <property type="match status" value="1"/>
</dbReference>
<dbReference type="Pfam" id="PF07992">
    <property type="entry name" value="Pyr_redox_2"/>
    <property type="match status" value="1"/>
</dbReference>
<evidence type="ECO:0000256" key="3">
    <source>
        <dbReference type="ARBA" id="ARBA00022630"/>
    </source>
</evidence>
<keyword evidence="12" id="KW-1185">Reference proteome</keyword>
<dbReference type="InterPro" id="IPR017941">
    <property type="entry name" value="Rieske_2Fe-2S"/>
</dbReference>
<keyword evidence="9" id="KW-0411">Iron-sulfur</keyword>
<dbReference type="SUPFAM" id="SSF51905">
    <property type="entry name" value="FAD/NAD(P)-binding domain"/>
    <property type="match status" value="1"/>
</dbReference>
<evidence type="ECO:0000256" key="8">
    <source>
        <dbReference type="ARBA" id="ARBA00023004"/>
    </source>
</evidence>
<dbReference type="FunFam" id="2.102.10.10:FF:000003">
    <property type="entry name" value="apoptosis-inducing factor 3 isoform X2"/>
    <property type="match status" value="1"/>
</dbReference>
<dbReference type="GO" id="GO:0051537">
    <property type="term" value="F:2 iron, 2 sulfur cluster binding"/>
    <property type="evidence" value="ECO:0007669"/>
    <property type="project" value="UniProtKB-KW"/>
</dbReference>
<dbReference type="PANTHER" id="PTHR43557">
    <property type="entry name" value="APOPTOSIS-INDUCING FACTOR 1"/>
    <property type="match status" value="1"/>
</dbReference>
<dbReference type="RefSeq" id="XP_026276792.1">
    <property type="nucleotide sequence ID" value="XM_026421007.2"/>
</dbReference>
<reference evidence="13" key="1">
    <citation type="submission" date="2025-08" db="UniProtKB">
        <authorList>
            <consortium name="RefSeq"/>
        </authorList>
    </citation>
    <scope>IDENTIFICATION</scope>
    <source>
        <tissue evidence="13">Whole organism</tissue>
    </source>
</reference>
<evidence type="ECO:0000313" key="13">
    <source>
        <dbReference type="RefSeq" id="XP_026276792.1"/>
    </source>
</evidence>
<organism evidence="12 13">
    <name type="scientific">Frankliniella occidentalis</name>
    <name type="common">Western flower thrips</name>
    <name type="synonym">Euthrips occidentalis</name>
    <dbReference type="NCBI Taxonomy" id="133901"/>
    <lineage>
        <taxon>Eukaryota</taxon>
        <taxon>Metazoa</taxon>
        <taxon>Ecdysozoa</taxon>
        <taxon>Arthropoda</taxon>
        <taxon>Hexapoda</taxon>
        <taxon>Insecta</taxon>
        <taxon>Pterygota</taxon>
        <taxon>Neoptera</taxon>
        <taxon>Paraneoptera</taxon>
        <taxon>Thysanoptera</taxon>
        <taxon>Terebrantia</taxon>
        <taxon>Thripoidea</taxon>
        <taxon>Thripidae</taxon>
        <taxon>Frankliniella</taxon>
    </lineage>
</organism>
<accession>A0A6J1S6Z7</accession>
<dbReference type="OrthoDB" id="432169at2759"/>
<dbReference type="SUPFAM" id="SSF55424">
    <property type="entry name" value="FAD/NAD-linked reductases, dimerisation (C-terminal) domain"/>
    <property type="match status" value="1"/>
</dbReference>
<dbReference type="PROSITE" id="PS51296">
    <property type="entry name" value="RIESKE"/>
    <property type="match status" value="1"/>
</dbReference>
<evidence type="ECO:0000256" key="5">
    <source>
        <dbReference type="ARBA" id="ARBA00022723"/>
    </source>
</evidence>
<keyword evidence="8" id="KW-0408">Iron</keyword>
<evidence type="ECO:0000313" key="12">
    <source>
        <dbReference type="Proteomes" id="UP000504606"/>
    </source>
</evidence>
<dbReference type="InterPro" id="IPR036188">
    <property type="entry name" value="FAD/NAD-bd_sf"/>
</dbReference>
<dbReference type="Proteomes" id="UP000504606">
    <property type="component" value="Unplaced"/>
</dbReference>
<evidence type="ECO:0000256" key="10">
    <source>
        <dbReference type="SAM" id="MobiDB-lite"/>
    </source>
</evidence>
<dbReference type="PANTHER" id="PTHR43557:SF2">
    <property type="entry name" value="RIESKE DOMAIN-CONTAINING PROTEIN-RELATED"/>
    <property type="match status" value="1"/>
</dbReference>
<comment type="similarity">
    <text evidence="2">Belongs to the FAD-dependent oxidoreductase family.</text>
</comment>
<dbReference type="GeneID" id="113205401"/>
<dbReference type="Gene3D" id="3.30.390.30">
    <property type="match status" value="1"/>
</dbReference>
<dbReference type="Pfam" id="PF00355">
    <property type="entry name" value="Rieske"/>
    <property type="match status" value="1"/>
</dbReference>
<dbReference type="InterPro" id="IPR023753">
    <property type="entry name" value="FAD/NAD-binding_dom"/>
</dbReference>
<gene>
    <name evidence="13" type="primary">LOC113205401</name>
</gene>
<dbReference type="KEGG" id="foc:113205401"/>
<dbReference type="InterPro" id="IPR036922">
    <property type="entry name" value="Rieske_2Fe-2S_sf"/>
</dbReference>
<dbReference type="InterPro" id="IPR050446">
    <property type="entry name" value="FAD-oxidoreductase/Apoptosis"/>
</dbReference>
<keyword evidence="5" id="KW-0479">Metal-binding</keyword>
<dbReference type="CDD" id="cd03478">
    <property type="entry name" value="Rieske_AIFL_N"/>
    <property type="match status" value="1"/>
</dbReference>
<keyword evidence="3" id="KW-0285">Flavoprotein</keyword>
<dbReference type="AlphaFoldDB" id="A0A6J1S6Z7"/>
<dbReference type="Gene3D" id="3.50.50.60">
    <property type="entry name" value="FAD/NAD(P)-binding domain"/>
    <property type="match status" value="2"/>
</dbReference>
<dbReference type="PRINTS" id="PR00411">
    <property type="entry name" value="PNDRDTASEI"/>
</dbReference>
<evidence type="ECO:0000256" key="9">
    <source>
        <dbReference type="ARBA" id="ARBA00023014"/>
    </source>
</evidence>
<dbReference type="PRINTS" id="PR00368">
    <property type="entry name" value="FADPNR"/>
</dbReference>
<dbReference type="InterPro" id="IPR016156">
    <property type="entry name" value="FAD/NAD-linked_Rdtase_dimer_sf"/>
</dbReference>
<evidence type="ECO:0000256" key="4">
    <source>
        <dbReference type="ARBA" id="ARBA00022714"/>
    </source>
</evidence>
<evidence type="ECO:0000256" key="6">
    <source>
        <dbReference type="ARBA" id="ARBA00022827"/>
    </source>
</evidence>
<evidence type="ECO:0000256" key="1">
    <source>
        <dbReference type="ARBA" id="ARBA00001974"/>
    </source>
</evidence>
<dbReference type="GO" id="GO:0016651">
    <property type="term" value="F:oxidoreductase activity, acting on NAD(P)H"/>
    <property type="evidence" value="ECO:0007669"/>
    <property type="project" value="TreeGrafter"/>
</dbReference>
<proteinExistence type="inferred from homology"/>
<name>A0A6J1S6Z7_FRAOC</name>
<protein>
    <submittedName>
        <fullName evidence="13">Apoptosis-inducing factor 3 isoform X1</fullName>
    </submittedName>
</protein>
<keyword evidence="6" id="KW-0274">FAD</keyword>
<evidence type="ECO:0000256" key="7">
    <source>
        <dbReference type="ARBA" id="ARBA00023002"/>
    </source>
</evidence>
<feature type="region of interest" description="Disordered" evidence="10">
    <location>
        <begin position="58"/>
        <end position="78"/>
    </location>
</feature>
<feature type="domain" description="Rieske" evidence="11">
    <location>
        <begin position="82"/>
        <end position="179"/>
    </location>
</feature>
<sequence length="606" mass="64914">MASSTMGSGHSRGKRLLSAIDFGLKQDLFYPFIRKHTQFISKYQLQFLSSSANSFEINPRRTKKPDNDGSNGGTTPSDYVEDYVCNESDLQENEMKAFDMPDDSGKVLVIKQKGKITAIGSKCTHYGAPLIKGVLGDGHVRCPWHGACFNVTTGDIEDFPGLDSLPCFDVSVEDGRVKVKAHKDALKSSKIVKAMTSPCGKDSRTFVVIGGGAAGACAVETLRQEGFSGKIIMITSELALPYDRIKLSKMLDANIAKLQLREESFYKDHGIEVHTGKIVSSVNTTDKKVCLDDGSEISYSRLLVASGSRANTANQPGSELGNIFSLRTIADANSIFKVLNKESDVVIVGASFIGMEAAAYCVGKVKSVTVVGRGSVPFEPILGQEVGARIKQLFDEKGVKFCLGLDVSSFEGEDSVSRVKLSDGQVLPANVVILGIGAQPSTSFLLDSGIEMQRGAIVVNKFMESSISDVFVAGDAAYAPVFAANDRAASIGHWQLAHYHGRIAALNMVGKQTELKSVPFFWTMLFGTSVRYSGYGAGFDDIIITGDLAALSFIAHYCVGNEVVAVATVGSDPAAAKFAELLGLKKSLSKDDVKTNGSSWVNASLF</sequence>
<evidence type="ECO:0000256" key="2">
    <source>
        <dbReference type="ARBA" id="ARBA00006442"/>
    </source>
</evidence>
<keyword evidence="4" id="KW-0001">2Fe-2S</keyword>
<dbReference type="GO" id="GO:0046872">
    <property type="term" value="F:metal ion binding"/>
    <property type="evidence" value="ECO:0007669"/>
    <property type="project" value="UniProtKB-KW"/>
</dbReference>
<evidence type="ECO:0000259" key="11">
    <source>
        <dbReference type="PROSITE" id="PS51296"/>
    </source>
</evidence>
<keyword evidence="7" id="KW-0560">Oxidoreductase</keyword>
<dbReference type="Gene3D" id="2.102.10.10">
    <property type="entry name" value="Rieske [2Fe-2S] iron-sulphur domain"/>
    <property type="match status" value="1"/>
</dbReference>
<comment type="cofactor">
    <cofactor evidence="1">
        <name>FAD</name>
        <dbReference type="ChEBI" id="CHEBI:57692"/>
    </cofactor>
</comment>